<keyword evidence="1" id="KW-0675">Receptor</keyword>
<keyword evidence="1" id="KW-0418">Kinase</keyword>
<reference evidence="1 2" key="1">
    <citation type="journal article" date="2018" name="Front. Plant Sci.">
        <title>Red Clover (Trifolium pratense) and Zigzag Clover (T. medium) - A Picture of Genomic Similarities and Differences.</title>
        <authorList>
            <person name="Dluhosova J."/>
            <person name="Istvanek J."/>
            <person name="Nedelnik J."/>
            <person name="Repkova J."/>
        </authorList>
    </citation>
    <scope>NUCLEOTIDE SEQUENCE [LARGE SCALE GENOMIC DNA]</scope>
    <source>
        <strain evidence="2">cv. 10/8</strain>
        <tissue evidence="1">Leaf</tissue>
    </source>
</reference>
<dbReference type="PANTHER" id="PTHR36617">
    <property type="entry name" value="PROTEIN, PUTATIVE-RELATED"/>
    <property type="match status" value="1"/>
</dbReference>
<dbReference type="GO" id="GO:0016301">
    <property type="term" value="F:kinase activity"/>
    <property type="evidence" value="ECO:0007669"/>
    <property type="project" value="UniProtKB-KW"/>
</dbReference>
<sequence>MFSLGWGVGGGAWEWRRQLWVWEEEMLGECQALLYNFTLQVQSSDRWIWRLDPLRGYTVRGAYQILTSHSSDPLDKAAELI</sequence>
<evidence type="ECO:0000313" key="2">
    <source>
        <dbReference type="Proteomes" id="UP000265520"/>
    </source>
</evidence>
<dbReference type="Proteomes" id="UP000265520">
    <property type="component" value="Unassembled WGS sequence"/>
</dbReference>
<evidence type="ECO:0000313" key="1">
    <source>
        <dbReference type="EMBL" id="MCI38333.1"/>
    </source>
</evidence>
<dbReference type="EMBL" id="LXQA010254508">
    <property type="protein sequence ID" value="MCI38333.1"/>
    <property type="molecule type" value="Genomic_DNA"/>
</dbReference>
<organism evidence="1 2">
    <name type="scientific">Trifolium medium</name>
    <dbReference type="NCBI Taxonomy" id="97028"/>
    <lineage>
        <taxon>Eukaryota</taxon>
        <taxon>Viridiplantae</taxon>
        <taxon>Streptophyta</taxon>
        <taxon>Embryophyta</taxon>
        <taxon>Tracheophyta</taxon>
        <taxon>Spermatophyta</taxon>
        <taxon>Magnoliopsida</taxon>
        <taxon>eudicotyledons</taxon>
        <taxon>Gunneridae</taxon>
        <taxon>Pentapetalae</taxon>
        <taxon>rosids</taxon>
        <taxon>fabids</taxon>
        <taxon>Fabales</taxon>
        <taxon>Fabaceae</taxon>
        <taxon>Papilionoideae</taxon>
        <taxon>50 kb inversion clade</taxon>
        <taxon>NPAAA clade</taxon>
        <taxon>Hologalegina</taxon>
        <taxon>IRL clade</taxon>
        <taxon>Trifolieae</taxon>
        <taxon>Trifolium</taxon>
    </lineage>
</organism>
<dbReference type="AlphaFoldDB" id="A0A392RNZ3"/>
<keyword evidence="2" id="KW-1185">Reference proteome</keyword>
<name>A0A392RNZ3_9FABA</name>
<comment type="caution">
    <text evidence="1">The sequence shown here is derived from an EMBL/GenBank/DDBJ whole genome shotgun (WGS) entry which is preliminary data.</text>
</comment>
<dbReference type="PANTHER" id="PTHR36617:SF5">
    <property type="entry name" value="OS05G0421675 PROTEIN"/>
    <property type="match status" value="1"/>
</dbReference>
<keyword evidence="1" id="KW-0808">Transferase</keyword>
<accession>A0A392RNZ3</accession>
<proteinExistence type="predicted"/>
<protein>
    <submittedName>
        <fullName evidence="1">Receptor-like protein kinase ANXUR2</fullName>
    </submittedName>
</protein>